<dbReference type="CDD" id="cd00069">
    <property type="entry name" value="GHB_like"/>
    <property type="match status" value="1"/>
</dbReference>
<dbReference type="InterPro" id="IPR001545">
    <property type="entry name" value="Gonadotropin_bsu"/>
</dbReference>
<proteinExistence type="inferred from homology"/>
<keyword evidence="10" id="KW-1185">Reference proteome</keyword>
<evidence type="ECO:0000256" key="7">
    <source>
        <dbReference type="ARBA" id="ARBA00023157"/>
    </source>
</evidence>
<comment type="similarity">
    <text evidence="3">Belongs to the glycoprotein hormones subunit beta family.</text>
</comment>
<dbReference type="Proteomes" id="UP000007635">
    <property type="component" value="Chromosome II"/>
</dbReference>
<dbReference type="GO" id="GO:0007186">
    <property type="term" value="P:G protein-coupled receptor signaling pathway"/>
    <property type="evidence" value="ECO:0007669"/>
    <property type="project" value="TreeGrafter"/>
</dbReference>
<evidence type="ECO:0000256" key="6">
    <source>
        <dbReference type="ARBA" id="ARBA00022702"/>
    </source>
</evidence>
<dbReference type="InterPro" id="IPR006208">
    <property type="entry name" value="Glyco_hormone_CN"/>
</dbReference>
<reference evidence="9 10" key="1">
    <citation type="journal article" date="2021" name="G3 (Bethesda)">
        <title>Improved contiguity of the threespine stickleback genome using long-read sequencing.</title>
        <authorList>
            <person name="Nath S."/>
            <person name="Shaw D.E."/>
            <person name="White M.A."/>
        </authorList>
    </citation>
    <scope>NUCLEOTIDE SEQUENCE [LARGE SCALE GENOMIC DNA]</scope>
    <source>
        <strain evidence="9 10">Lake Benthic</strain>
    </source>
</reference>
<dbReference type="PANTHER" id="PTHR11515">
    <property type="entry name" value="GLYCOPROTEIN HORMONE BETA CHAIN"/>
    <property type="match status" value="1"/>
</dbReference>
<protein>
    <recommendedName>
        <fullName evidence="8">Glycoprotein hormone subunit beta domain-containing protein</fullName>
    </recommendedName>
</protein>
<evidence type="ECO:0000256" key="3">
    <source>
        <dbReference type="ARBA" id="ARBA00006552"/>
    </source>
</evidence>
<sequence>SRQDVCRYRLTPRRVEGKALSDLLRERCALKSAQVGGKKSGEPKVEEITGVCEQHYLSGGERSLGSTAATDVQRATEETTAGLKQRQSSTGVFQIDEKCQDTRTSRSWRIVPLSRAGVCTWQRMQLVVMAAMLALAAAEEDCRSGCQEKSFSIEVEVCGRNTSILTTTCSGWCETKAPVYSSHQPPPDQNTCNGDWSYEVTHIDGCPEAVTYPVARDCKCQVCNPEEPSMHCGYHPVYNPSCPSM</sequence>
<reference evidence="9" key="2">
    <citation type="submission" date="2025-08" db="UniProtKB">
        <authorList>
            <consortium name="Ensembl"/>
        </authorList>
    </citation>
    <scope>IDENTIFICATION</scope>
</reference>
<keyword evidence="5" id="KW-0964">Secreted</keyword>
<feature type="domain" description="Glycoprotein hormone subunit beta" evidence="8">
    <location>
        <begin position="144"/>
        <end position="228"/>
    </location>
</feature>
<name>A0AAQ4PJR1_GASAC</name>
<dbReference type="Gene3D" id="2.10.90.10">
    <property type="entry name" value="Cystine-knot cytokines"/>
    <property type="match status" value="1"/>
</dbReference>
<dbReference type="SMART" id="SM00068">
    <property type="entry name" value="GHB"/>
    <property type="match status" value="1"/>
</dbReference>
<dbReference type="GO" id="GO:0005737">
    <property type="term" value="C:cytoplasm"/>
    <property type="evidence" value="ECO:0007669"/>
    <property type="project" value="TreeGrafter"/>
</dbReference>
<keyword evidence="6" id="KW-0372">Hormone</keyword>
<evidence type="ECO:0000259" key="8">
    <source>
        <dbReference type="Pfam" id="PF00007"/>
    </source>
</evidence>
<organism evidence="9 10">
    <name type="scientific">Gasterosteus aculeatus aculeatus</name>
    <name type="common">three-spined stickleback</name>
    <dbReference type="NCBI Taxonomy" id="481459"/>
    <lineage>
        <taxon>Eukaryota</taxon>
        <taxon>Metazoa</taxon>
        <taxon>Chordata</taxon>
        <taxon>Craniata</taxon>
        <taxon>Vertebrata</taxon>
        <taxon>Euteleostomi</taxon>
        <taxon>Actinopterygii</taxon>
        <taxon>Neopterygii</taxon>
        <taxon>Teleostei</taxon>
        <taxon>Neoteleostei</taxon>
        <taxon>Acanthomorphata</taxon>
        <taxon>Eupercaria</taxon>
        <taxon>Perciformes</taxon>
        <taxon>Cottioidei</taxon>
        <taxon>Gasterosteales</taxon>
        <taxon>Gasterosteidae</taxon>
        <taxon>Gasterosteus</taxon>
    </lineage>
</organism>
<evidence type="ECO:0000313" key="9">
    <source>
        <dbReference type="Ensembl" id="ENSGACP00000039030.1"/>
    </source>
</evidence>
<reference evidence="9" key="3">
    <citation type="submission" date="2025-09" db="UniProtKB">
        <authorList>
            <consortium name="Ensembl"/>
        </authorList>
    </citation>
    <scope>IDENTIFICATION</scope>
</reference>
<dbReference type="GeneTree" id="ENSGT00940000172097"/>
<dbReference type="GO" id="GO:0005615">
    <property type="term" value="C:extracellular space"/>
    <property type="evidence" value="ECO:0007669"/>
    <property type="project" value="TreeGrafter"/>
</dbReference>
<keyword evidence="7" id="KW-1015">Disulfide bond</keyword>
<dbReference type="AlphaFoldDB" id="A0AAQ4PJR1"/>
<comment type="function">
    <text evidence="1">Involved in gametogenesis and steroidogenesis.</text>
</comment>
<evidence type="ECO:0000256" key="4">
    <source>
        <dbReference type="ARBA" id="ARBA00011870"/>
    </source>
</evidence>
<dbReference type="Pfam" id="PF00007">
    <property type="entry name" value="Cys_knot"/>
    <property type="match status" value="1"/>
</dbReference>
<dbReference type="Ensembl" id="ENSGACT00000042251.1">
    <property type="protein sequence ID" value="ENSGACP00000039030.1"/>
    <property type="gene ID" value="ENSGACG00000023992.1"/>
</dbReference>
<dbReference type="GO" id="GO:0005179">
    <property type="term" value="F:hormone activity"/>
    <property type="evidence" value="ECO:0007669"/>
    <property type="project" value="UniProtKB-KW"/>
</dbReference>
<dbReference type="PANTHER" id="PTHR11515:SF11">
    <property type="entry name" value="LUTROPIN SUBUNIT BETA"/>
    <property type="match status" value="1"/>
</dbReference>
<comment type="subcellular location">
    <subcellularLocation>
        <location evidence="2">Secreted</location>
    </subcellularLocation>
</comment>
<evidence type="ECO:0000256" key="1">
    <source>
        <dbReference type="ARBA" id="ARBA00003920"/>
    </source>
</evidence>
<evidence type="ECO:0000313" key="10">
    <source>
        <dbReference type="Proteomes" id="UP000007635"/>
    </source>
</evidence>
<evidence type="ECO:0000256" key="5">
    <source>
        <dbReference type="ARBA" id="ARBA00022525"/>
    </source>
</evidence>
<accession>A0AAQ4PJR1</accession>
<dbReference type="GO" id="GO:0030728">
    <property type="term" value="P:ovulation"/>
    <property type="evidence" value="ECO:0007669"/>
    <property type="project" value="TreeGrafter"/>
</dbReference>
<dbReference type="SUPFAM" id="SSF57501">
    <property type="entry name" value="Cystine-knot cytokines"/>
    <property type="match status" value="1"/>
</dbReference>
<dbReference type="InterPro" id="IPR029034">
    <property type="entry name" value="Cystine-knot_cytokine"/>
</dbReference>
<evidence type="ECO:0000256" key="2">
    <source>
        <dbReference type="ARBA" id="ARBA00004613"/>
    </source>
</evidence>
<comment type="subunit">
    <text evidence="4">Heterodimer of an alpha and a beta chain.</text>
</comment>